<reference evidence="1 2" key="1">
    <citation type="submission" date="2024-03" db="EMBL/GenBank/DDBJ databases">
        <title>Aureococcus anophagefferens CCMP1851 and Kratosvirus quantuckense: Draft genome of a second virus-susceptible host strain in the model system.</title>
        <authorList>
            <person name="Chase E."/>
            <person name="Truchon A.R."/>
            <person name="Schepens W."/>
            <person name="Wilhelm S.W."/>
        </authorList>
    </citation>
    <scope>NUCLEOTIDE SEQUENCE [LARGE SCALE GENOMIC DNA]</scope>
    <source>
        <strain evidence="1 2">CCMP1851</strain>
    </source>
</reference>
<dbReference type="PANTHER" id="PTHR28055:SF1">
    <property type="entry name" value="ALTERED INHERITANCE OF MITOCHONDRIA PROTEIN 41, MITOCHONDRIAL"/>
    <property type="match status" value="1"/>
</dbReference>
<evidence type="ECO:0000313" key="1">
    <source>
        <dbReference type="EMBL" id="KAK7237925.1"/>
    </source>
</evidence>
<dbReference type="InterPro" id="IPR003789">
    <property type="entry name" value="Asn/Gln_tRNA_amidoTrase-B-like"/>
</dbReference>
<sequence>MSTFEPPERSKALSAAIQPPAAAVGTVDGQTASGTKIRSTVNRLVYSADTIEDLAEVMGHRYMDVVGLKMGIHLLVKIRHKAQLMGYDIGYLDDDDDDLMDELAEQNSVDLGTAPGAAAAAAAPAPAAVEAPPAAPVEAEPLSIAADVDARVKAAMKARDKVLTSTLRLIKTALAAGAKDEGLDALGDDAAVKVLRKMAKMRQESIAMYRDAGESGAERLAAEEAELAVIEQWLPALADEATTRKWIQALIDAADGAPLNPGKMMGALMKDHREEIDGKLAKDLCAAMCAEASA</sequence>
<comment type="caution">
    <text evidence="1">The sequence shown here is derived from an EMBL/GenBank/DDBJ whole genome shotgun (WGS) entry which is preliminary data.</text>
</comment>
<dbReference type="SUPFAM" id="SSF89095">
    <property type="entry name" value="GatB/YqeY motif"/>
    <property type="match status" value="1"/>
</dbReference>
<gene>
    <name evidence="1" type="ORF">SO694_00022451</name>
</gene>
<dbReference type="EMBL" id="JBBJCI010000231">
    <property type="protein sequence ID" value="KAK7237925.1"/>
    <property type="molecule type" value="Genomic_DNA"/>
</dbReference>
<keyword evidence="2" id="KW-1185">Reference proteome</keyword>
<dbReference type="Pfam" id="PF09424">
    <property type="entry name" value="YqeY"/>
    <property type="match status" value="1"/>
</dbReference>
<evidence type="ECO:0000313" key="2">
    <source>
        <dbReference type="Proteomes" id="UP001363151"/>
    </source>
</evidence>
<accession>A0ABR1FTP9</accession>
<dbReference type="InterPro" id="IPR019004">
    <property type="entry name" value="YqeY/Aim41"/>
</dbReference>
<dbReference type="Gene3D" id="1.10.1510.10">
    <property type="entry name" value="Uncharacterised protein YqeY/AIM41 PF09424, N-terminal domain"/>
    <property type="match status" value="1"/>
</dbReference>
<dbReference type="InterPro" id="IPR042184">
    <property type="entry name" value="YqeY/Aim41_N"/>
</dbReference>
<name>A0ABR1FTP9_AURAN</name>
<protein>
    <submittedName>
        <fullName evidence="1">Yqey-like protein</fullName>
    </submittedName>
</protein>
<dbReference type="Proteomes" id="UP001363151">
    <property type="component" value="Unassembled WGS sequence"/>
</dbReference>
<dbReference type="PANTHER" id="PTHR28055">
    <property type="entry name" value="ALTERED INHERITANCE OF MITOCHONDRIA PROTEIN 41, MITOCHONDRIAL"/>
    <property type="match status" value="1"/>
</dbReference>
<organism evidence="1 2">
    <name type="scientific">Aureococcus anophagefferens</name>
    <name type="common">Harmful bloom alga</name>
    <dbReference type="NCBI Taxonomy" id="44056"/>
    <lineage>
        <taxon>Eukaryota</taxon>
        <taxon>Sar</taxon>
        <taxon>Stramenopiles</taxon>
        <taxon>Ochrophyta</taxon>
        <taxon>Pelagophyceae</taxon>
        <taxon>Pelagomonadales</taxon>
        <taxon>Pelagomonadaceae</taxon>
        <taxon>Aureococcus</taxon>
    </lineage>
</organism>
<proteinExistence type="predicted"/>